<dbReference type="PANTHER" id="PTHR21299:SF1">
    <property type="entry name" value="PANTOATE--BETA-ALANINE LIGASE"/>
    <property type="match status" value="1"/>
</dbReference>
<dbReference type="UniPathway" id="UPA00028">
    <property type="reaction ID" value="UER00005"/>
</dbReference>
<proteinExistence type="inferred from homology"/>
<feature type="binding site" evidence="8">
    <location>
        <position position="154"/>
    </location>
    <ligand>
        <name>(R)-pantoate</name>
        <dbReference type="ChEBI" id="CHEBI:15980"/>
    </ligand>
</feature>
<keyword evidence="10" id="KW-1185">Reference proteome</keyword>
<comment type="subcellular location">
    <subcellularLocation>
        <location evidence="8">Cytoplasm</location>
    </subcellularLocation>
</comment>
<dbReference type="NCBIfam" id="TIGR00018">
    <property type="entry name" value="panC"/>
    <property type="match status" value="1"/>
</dbReference>
<evidence type="ECO:0000256" key="6">
    <source>
        <dbReference type="ARBA" id="ARBA00022840"/>
    </source>
</evidence>
<dbReference type="Gene3D" id="3.30.1300.10">
    <property type="entry name" value="Pantoate-beta-alanine ligase, C-terminal domain"/>
    <property type="match status" value="1"/>
</dbReference>
<dbReference type="AlphaFoldDB" id="A0A5B8UFR1"/>
<dbReference type="GO" id="GO:0004592">
    <property type="term" value="F:pantoate-beta-alanine ligase activity"/>
    <property type="evidence" value="ECO:0007669"/>
    <property type="project" value="UniProtKB-UniRule"/>
</dbReference>
<keyword evidence="4 8" id="KW-0566">Pantothenate biosynthesis</keyword>
<dbReference type="GO" id="GO:0015940">
    <property type="term" value="P:pantothenate biosynthetic process"/>
    <property type="evidence" value="ECO:0007669"/>
    <property type="project" value="UniProtKB-UniRule"/>
</dbReference>
<dbReference type="EC" id="6.3.2.1" evidence="8"/>
<feature type="binding site" evidence="8">
    <location>
        <begin position="187"/>
        <end position="190"/>
    </location>
    <ligand>
        <name>ATP</name>
        <dbReference type="ChEBI" id="CHEBI:30616"/>
    </ligand>
</feature>
<dbReference type="KEGG" id="fgg:FSB75_03310"/>
<dbReference type="Proteomes" id="UP000321204">
    <property type="component" value="Chromosome"/>
</dbReference>
<keyword evidence="3 8" id="KW-0436">Ligase</keyword>
<dbReference type="NCBIfam" id="TIGR00125">
    <property type="entry name" value="cyt_tran_rel"/>
    <property type="match status" value="1"/>
</dbReference>
<dbReference type="InterPro" id="IPR004821">
    <property type="entry name" value="Cyt_trans-like"/>
</dbReference>
<protein>
    <recommendedName>
        <fullName evidence="8">Pantothenate synthetase</fullName>
        <shortName evidence="8">PS</shortName>
        <ecNumber evidence="8">6.3.2.1</ecNumber>
    </recommendedName>
    <alternativeName>
        <fullName evidence="8">Pantoate--beta-alanine ligase</fullName>
    </alternativeName>
    <alternativeName>
        <fullName evidence="8">Pantoate-activating enzyme</fullName>
    </alternativeName>
</protein>
<feature type="binding site" evidence="8">
    <location>
        <begin position="148"/>
        <end position="151"/>
    </location>
    <ligand>
        <name>ATP</name>
        <dbReference type="ChEBI" id="CHEBI:30616"/>
    </ligand>
</feature>
<dbReference type="Pfam" id="PF02569">
    <property type="entry name" value="Pantoate_ligase"/>
    <property type="match status" value="1"/>
</dbReference>
<keyword evidence="5 8" id="KW-0547">Nucleotide-binding</keyword>
<accession>A0A5B8UFR1</accession>
<dbReference type="RefSeq" id="WP_146782720.1">
    <property type="nucleotide sequence ID" value="NZ_BAABIO010000006.1"/>
</dbReference>
<evidence type="ECO:0000313" key="10">
    <source>
        <dbReference type="Proteomes" id="UP000321204"/>
    </source>
</evidence>
<dbReference type="OrthoDB" id="9773087at2"/>
<dbReference type="InterPro" id="IPR014729">
    <property type="entry name" value="Rossmann-like_a/b/a_fold"/>
</dbReference>
<feature type="active site" description="Proton donor" evidence="8">
    <location>
        <position position="37"/>
    </location>
</feature>
<evidence type="ECO:0000256" key="1">
    <source>
        <dbReference type="ARBA" id="ARBA00004990"/>
    </source>
</evidence>
<evidence type="ECO:0000256" key="8">
    <source>
        <dbReference type="HAMAP-Rule" id="MF_00158"/>
    </source>
</evidence>
<feature type="binding site" evidence="8">
    <location>
        <position position="179"/>
    </location>
    <ligand>
        <name>ATP</name>
        <dbReference type="ChEBI" id="CHEBI:30616"/>
    </ligand>
</feature>
<comment type="function">
    <text evidence="8">Catalyzes the condensation of pantoate with beta-alanine in an ATP-dependent reaction via a pantoyl-adenylate intermediate.</text>
</comment>
<comment type="subunit">
    <text evidence="8">Homodimer.</text>
</comment>
<feature type="binding site" evidence="8">
    <location>
        <position position="61"/>
    </location>
    <ligand>
        <name>beta-alanine</name>
        <dbReference type="ChEBI" id="CHEBI:57966"/>
    </ligand>
</feature>
<dbReference type="GO" id="GO:0005829">
    <property type="term" value="C:cytosol"/>
    <property type="evidence" value="ECO:0007669"/>
    <property type="project" value="TreeGrafter"/>
</dbReference>
<comment type="miscellaneous">
    <text evidence="8">The reaction proceeds by a bi uni uni bi ping pong mechanism.</text>
</comment>
<evidence type="ECO:0000256" key="3">
    <source>
        <dbReference type="ARBA" id="ARBA00022598"/>
    </source>
</evidence>
<dbReference type="HAMAP" id="MF_00158">
    <property type="entry name" value="PanC"/>
    <property type="match status" value="1"/>
</dbReference>
<keyword evidence="8" id="KW-0963">Cytoplasm</keyword>
<dbReference type="Gene3D" id="3.40.50.620">
    <property type="entry name" value="HUPs"/>
    <property type="match status" value="1"/>
</dbReference>
<feature type="binding site" evidence="8">
    <location>
        <begin position="30"/>
        <end position="37"/>
    </location>
    <ligand>
        <name>ATP</name>
        <dbReference type="ChEBI" id="CHEBI:30616"/>
    </ligand>
</feature>
<dbReference type="InterPro" id="IPR042176">
    <property type="entry name" value="Pantoate_ligase_C"/>
</dbReference>
<name>A0A5B8UFR1_9BACT</name>
<dbReference type="GO" id="GO:0005524">
    <property type="term" value="F:ATP binding"/>
    <property type="evidence" value="ECO:0007669"/>
    <property type="project" value="UniProtKB-KW"/>
</dbReference>
<gene>
    <name evidence="8" type="primary">panC</name>
    <name evidence="9" type="ORF">FSB75_03310</name>
</gene>
<dbReference type="CDD" id="cd00560">
    <property type="entry name" value="PanC"/>
    <property type="match status" value="1"/>
</dbReference>
<evidence type="ECO:0000256" key="4">
    <source>
        <dbReference type="ARBA" id="ARBA00022655"/>
    </source>
</evidence>
<dbReference type="InterPro" id="IPR003721">
    <property type="entry name" value="Pantoate_ligase"/>
</dbReference>
<evidence type="ECO:0000313" key="9">
    <source>
        <dbReference type="EMBL" id="QEC54969.1"/>
    </source>
</evidence>
<dbReference type="SUPFAM" id="SSF52374">
    <property type="entry name" value="Nucleotidylyl transferase"/>
    <property type="match status" value="1"/>
</dbReference>
<evidence type="ECO:0000256" key="7">
    <source>
        <dbReference type="ARBA" id="ARBA00048258"/>
    </source>
</evidence>
<reference evidence="9 10" key="1">
    <citation type="journal article" date="2015" name="Int. J. Syst. Evol. Microbiol.">
        <title>Flavisolibacter ginsenosidimutans sp. nov., with ginsenoside-converting activity isolated from soil used for cultivating ginseng.</title>
        <authorList>
            <person name="Zhao Y."/>
            <person name="Liu Q."/>
            <person name="Kang M.S."/>
            <person name="Jin F."/>
            <person name="Yu H."/>
            <person name="Im W.T."/>
        </authorList>
    </citation>
    <scope>NUCLEOTIDE SEQUENCE [LARGE SCALE GENOMIC DNA]</scope>
    <source>
        <strain evidence="9 10">Gsoil 636</strain>
    </source>
</reference>
<comment type="similarity">
    <text evidence="2 8">Belongs to the pantothenate synthetase family.</text>
</comment>
<feature type="binding site" evidence="8">
    <location>
        <position position="61"/>
    </location>
    <ligand>
        <name>(R)-pantoate</name>
        <dbReference type="ChEBI" id="CHEBI:15980"/>
    </ligand>
</feature>
<comment type="pathway">
    <text evidence="1 8">Cofactor biosynthesis; (R)-pantothenate biosynthesis; (R)-pantothenate from (R)-pantoate and beta-alanine: step 1/1.</text>
</comment>
<evidence type="ECO:0000256" key="2">
    <source>
        <dbReference type="ARBA" id="ARBA00009256"/>
    </source>
</evidence>
<keyword evidence="6 8" id="KW-0067">ATP-binding</keyword>
<dbReference type="EMBL" id="CP042433">
    <property type="protein sequence ID" value="QEC54969.1"/>
    <property type="molecule type" value="Genomic_DNA"/>
</dbReference>
<organism evidence="9 10">
    <name type="scientific">Flavisolibacter ginsenosidimutans</name>
    <dbReference type="NCBI Taxonomy" id="661481"/>
    <lineage>
        <taxon>Bacteria</taxon>
        <taxon>Pseudomonadati</taxon>
        <taxon>Bacteroidota</taxon>
        <taxon>Chitinophagia</taxon>
        <taxon>Chitinophagales</taxon>
        <taxon>Chitinophagaceae</taxon>
        <taxon>Flavisolibacter</taxon>
    </lineage>
</organism>
<comment type="catalytic activity">
    <reaction evidence="7 8">
        <text>(R)-pantoate + beta-alanine + ATP = (R)-pantothenate + AMP + diphosphate + H(+)</text>
        <dbReference type="Rhea" id="RHEA:10912"/>
        <dbReference type="ChEBI" id="CHEBI:15378"/>
        <dbReference type="ChEBI" id="CHEBI:15980"/>
        <dbReference type="ChEBI" id="CHEBI:29032"/>
        <dbReference type="ChEBI" id="CHEBI:30616"/>
        <dbReference type="ChEBI" id="CHEBI:33019"/>
        <dbReference type="ChEBI" id="CHEBI:57966"/>
        <dbReference type="ChEBI" id="CHEBI:456215"/>
        <dbReference type="EC" id="6.3.2.1"/>
    </reaction>
</comment>
<evidence type="ECO:0000256" key="5">
    <source>
        <dbReference type="ARBA" id="ARBA00022741"/>
    </source>
</evidence>
<sequence length="280" mass="31357">MIVFKKADELTRYLLQQRAKERSIGFVPTMGALHPGHLSLIGTAKKEEAITVCSIFVNPTQFNNPDDFKRYPVTVEEDIKKLLTVDCDVLFLPATEEIYPEGYAAKHYDLGELETVLEGHYRPGHFQGVCQVVHRLLEIVQPAALYLGQKDYQQCMVIERLIAVLGKQNNIQLKILPTLRESDGLAMSSRNLRLNANQRQTAPALYESLLYAKTHLANDSLEKIKQASRSDLAKKGFAVDYFEIADAHTLLPPSDKNESLVALVAASLDGIRLIDNLPLN</sequence>
<dbReference type="PANTHER" id="PTHR21299">
    <property type="entry name" value="CYTIDYLATE KINASE/PANTOATE-BETA-ALANINE LIGASE"/>
    <property type="match status" value="1"/>
</dbReference>